<evidence type="ECO:0000256" key="7">
    <source>
        <dbReference type="PROSITE-ProRule" id="PRU00473"/>
    </source>
</evidence>
<dbReference type="STRING" id="1925020.BTA30_11755"/>
<keyword evidence="10" id="KW-0282">Flagellum</keyword>
<evidence type="ECO:0000313" key="11">
    <source>
        <dbReference type="Proteomes" id="UP000324326"/>
    </source>
</evidence>
<dbReference type="Pfam" id="PF00691">
    <property type="entry name" value="OmpA"/>
    <property type="match status" value="1"/>
</dbReference>
<comment type="similarity">
    <text evidence="2">Belongs to the MotB family.</text>
</comment>
<dbReference type="InterPro" id="IPR006665">
    <property type="entry name" value="OmpA-like"/>
</dbReference>
<reference evidence="10 11" key="1">
    <citation type="submission" date="2018-08" db="EMBL/GenBank/DDBJ databases">
        <title>Bacillus phenotypic plasticity.</title>
        <authorList>
            <person name="Hurtado E."/>
        </authorList>
    </citation>
    <scope>NUCLEOTIDE SEQUENCE [LARGE SCALE GENOMIC DNA]</scope>
    <source>
        <strain evidence="10 11">427</strain>
    </source>
</reference>
<dbReference type="SUPFAM" id="SSF103088">
    <property type="entry name" value="OmpA-like"/>
    <property type="match status" value="1"/>
</dbReference>
<evidence type="ECO:0000256" key="5">
    <source>
        <dbReference type="ARBA" id="ARBA00022989"/>
    </source>
</evidence>
<evidence type="ECO:0000256" key="1">
    <source>
        <dbReference type="ARBA" id="ARBA00004162"/>
    </source>
</evidence>
<sequence length="233" mass="26560">MKLRHERRKRESGRKSSNWIITFSDLITLILVFFILLFSMSQIDLNKFKAAVGSFQDRADGEPAAEQIDRGRDQHAKKAADSQDDLIKKINDYIEKNQLSGLITAKRDERGVILVLQEAVLFDSGKADIKDQAYPLLHKIAVLLKTVANPINVEGHTDNRPISTYRFPSNWELSAARASTVIGYFTEKEKLDSSRFLAVGYADTKPVRDNRTETHMKENRRVEIVISKLNTKK</sequence>
<gene>
    <name evidence="10" type="ORF">DX927_18575</name>
</gene>
<dbReference type="PANTHER" id="PTHR30329">
    <property type="entry name" value="STATOR ELEMENT OF FLAGELLAR MOTOR COMPLEX"/>
    <property type="match status" value="1"/>
</dbReference>
<name>A0A5M8RN43_9BACI</name>
<dbReference type="PANTHER" id="PTHR30329:SF16">
    <property type="entry name" value="CHEMOTAXIS MOTB PROTEIN"/>
    <property type="match status" value="1"/>
</dbReference>
<evidence type="ECO:0000256" key="8">
    <source>
        <dbReference type="SAM" id="Phobius"/>
    </source>
</evidence>
<dbReference type="PROSITE" id="PS51123">
    <property type="entry name" value="OMPA_2"/>
    <property type="match status" value="1"/>
</dbReference>
<dbReference type="InterPro" id="IPR025713">
    <property type="entry name" value="MotB-like_N_dom"/>
</dbReference>
<dbReference type="Proteomes" id="UP000324326">
    <property type="component" value="Unassembled WGS sequence"/>
</dbReference>
<dbReference type="CDD" id="cd07185">
    <property type="entry name" value="OmpA_C-like"/>
    <property type="match status" value="1"/>
</dbReference>
<feature type="domain" description="OmpA-like" evidence="9">
    <location>
        <begin position="109"/>
        <end position="230"/>
    </location>
</feature>
<keyword evidence="5 8" id="KW-1133">Transmembrane helix</keyword>
<dbReference type="Gene3D" id="3.30.1330.60">
    <property type="entry name" value="OmpA-like domain"/>
    <property type="match status" value="1"/>
</dbReference>
<dbReference type="InterPro" id="IPR036737">
    <property type="entry name" value="OmpA-like_sf"/>
</dbReference>
<comment type="subcellular location">
    <subcellularLocation>
        <location evidence="1">Cell membrane</location>
        <topology evidence="1">Single-pass membrane protein</topology>
    </subcellularLocation>
</comment>
<dbReference type="NCBIfam" id="NF005382">
    <property type="entry name" value="PRK06925.1"/>
    <property type="match status" value="1"/>
</dbReference>
<keyword evidence="3" id="KW-1003">Cell membrane</keyword>
<organism evidence="10 11">
    <name type="scientific">Bacillus swezeyi</name>
    <dbReference type="NCBI Taxonomy" id="1925020"/>
    <lineage>
        <taxon>Bacteria</taxon>
        <taxon>Bacillati</taxon>
        <taxon>Bacillota</taxon>
        <taxon>Bacilli</taxon>
        <taxon>Bacillales</taxon>
        <taxon>Bacillaceae</taxon>
        <taxon>Bacillus</taxon>
    </lineage>
</organism>
<proteinExistence type="inferred from homology"/>
<dbReference type="InterPro" id="IPR050330">
    <property type="entry name" value="Bact_OuterMem_StrucFunc"/>
</dbReference>
<keyword evidence="6 7" id="KW-0472">Membrane</keyword>
<keyword evidence="10" id="KW-0969">Cilium</keyword>
<evidence type="ECO:0000256" key="6">
    <source>
        <dbReference type="ARBA" id="ARBA00023136"/>
    </source>
</evidence>
<dbReference type="GO" id="GO:0005886">
    <property type="term" value="C:plasma membrane"/>
    <property type="evidence" value="ECO:0007669"/>
    <property type="project" value="UniProtKB-SubCell"/>
</dbReference>
<evidence type="ECO:0000256" key="3">
    <source>
        <dbReference type="ARBA" id="ARBA00022475"/>
    </source>
</evidence>
<feature type="transmembrane region" description="Helical" evidence="8">
    <location>
        <begin position="20"/>
        <end position="40"/>
    </location>
</feature>
<protein>
    <submittedName>
        <fullName evidence="10">Flagellar motor protein MotB</fullName>
    </submittedName>
</protein>
<dbReference type="Pfam" id="PF13677">
    <property type="entry name" value="MotB_plug"/>
    <property type="match status" value="1"/>
</dbReference>
<evidence type="ECO:0000259" key="9">
    <source>
        <dbReference type="PROSITE" id="PS51123"/>
    </source>
</evidence>
<dbReference type="RefSeq" id="WP_148958047.1">
    <property type="nucleotide sequence ID" value="NZ_QSND01000004.1"/>
</dbReference>
<evidence type="ECO:0000256" key="2">
    <source>
        <dbReference type="ARBA" id="ARBA00008914"/>
    </source>
</evidence>
<comment type="caution">
    <text evidence="10">The sequence shown here is derived from an EMBL/GenBank/DDBJ whole genome shotgun (WGS) entry which is preliminary data.</text>
</comment>
<accession>A0A5M8RN43</accession>
<dbReference type="EMBL" id="QSND01000004">
    <property type="protein sequence ID" value="KAA6448573.1"/>
    <property type="molecule type" value="Genomic_DNA"/>
</dbReference>
<dbReference type="AlphaFoldDB" id="A0A5M8RN43"/>
<keyword evidence="4 8" id="KW-0812">Transmembrane</keyword>
<keyword evidence="10" id="KW-0966">Cell projection</keyword>
<evidence type="ECO:0000256" key="4">
    <source>
        <dbReference type="ARBA" id="ARBA00022692"/>
    </source>
</evidence>
<evidence type="ECO:0000313" key="10">
    <source>
        <dbReference type="EMBL" id="KAA6448573.1"/>
    </source>
</evidence>